<dbReference type="EnsemblBacteria" id="AAW86220">
    <property type="protein sequence ID" value="AAW86220"/>
    <property type="gene ID" value="VF_1725"/>
</dbReference>
<feature type="region of interest" description="Disordered" evidence="2">
    <location>
        <begin position="479"/>
        <end position="510"/>
    </location>
</feature>
<dbReference type="GO" id="GO:0006508">
    <property type="term" value="P:proteolysis"/>
    <property type="evidence" value="ECO:0007669"/>
    <property type="project" value="InterPro"/>
</dbReference>
<dbReference type="PATRIC" id="fig|312309.11.peg.1750"/>
<accession>Q5E426</accession>
<keyword evidence="5" id="KW-0031">Aminopeptidase</keyword>
<feature type="signal peptide" evidence="3">
    <location>
        <begin position="1"/>
        <end position="21"/>
    </location>
</feature>
<feature type="chain" id="PRO_5004255922" description="Proline iminopeptidase" evidence="3">
    <location>
        <begin position="22"/>
        <end position="510"/>
    </location>
</feature>
<dbReference type="HOGENOM" id="CLU_620887_0_0_6"/>
<dbReference type="Pfam" id="PF00561">
    <property type="entry name" value="Abhydrolase_1"/>
    <property type="match status" value="1"/>
</dbReference>
<dbReference type="Proteomes" id="UP000000537">
    <property type="component" value="Chromosome I"/>
</dbReference>
<evidence type="ECO:0000256" key="2">
    <source>
        <dbReference type="SAM" id="MobiDB-lite"/>
    </source>
</evidence>
<feature type="compositionally biased region" description="Basic and acidic residues" evidence="2">
    <location>
        <begin position="497"/>
        <end position="510"/>
    </location>
</feature>
<keyword evidence="6" id="KW-1185">Reference proteome</keyword>
<reference evidence="5 6" key="1">
    <citation type="journal article" date="2005" name="Proc. Natl. Acad. Sci. U.S.A.">
        <title>Complete genome sequence of Vibrio fischeri: a symbiotic bacterium with pathogenic congeners.</title>
        <authorList>
            <person name="Ruby E.G."/>
            <person name="Urbanowski M."/>
            <person name="Campbell J."/>
            <person name="Dunn A."/>
            <person name="Faini M."/>
            <person name="Gunsalus R."/>
            <person name="Lostroh P."/>
            <person name="Lupp C."/>
            <person name="McCann J."/>
            <person name="Millikan D."/>
            <person name="Schaefer A."/>
            <person name="Stabb E."/>
            <person name="Stevens A."/>
            <person name="Visick K."/>
            <person name="Whistler C."/>
            <person name="Greenberg E.P."/>
        </authorList>
    </citation>
    <scope>NUCLEOTIDE SEQUENCE [LARGE SCALE GENOMIC DNA]</scope>
    <source>
        <strain evidence="6">ATCC 700601 / ES114</strain>
    </source>
</reference>
<dbReference type="KEGG" id="vfi:VF_1725"/>
<evidence type="ECO:0000259" key="4">
    <source>
        <dbReference type="Pfam" id="PF00561"/>
    </source>
</evidence>
<sequence>MARFKHLLGLLIIFSPFSSLAAATTADEQLSFESTSNEEKPSRNGIYSLKVPKNHKNPDGEKVDIYYFFHKATSESDRIGLLFFNFGGPGADAIGEAKYTIQDLPVSITKSFDLIFLDPRGTGKSAFADKIRKYANEVRKCKEKQTCDTDAFIKDIALPYDAFIKDIAPYMGTNAVADDMDALREHLGEDKISYLGYSYGTRLGSIYAERYPDRIRAAVLDSAMSPIFENERGLSIDLAKNHEKIAEYRLNYRFERLEKLRNIVSIVRNESNYQTNDGYSFDKEKIYTLLYFLVEKDNEDSIDWFKSKKYAAITKLLDTDEGKDFHDIYIQEQKKQQEQQEQSTMGFVYPIVSCTDEITPLTNEEISNEDKYWQSSMIYGGFLFELFQTCLNWKAERSPIASADDINRNISSNILIIGGRYDPNTAYNWAEDMHKTIKSSTLITVDGYNSVQHGFSFSGTKCVDKITTEYLFNPSKKISDTTCKRSPPNNLMSSPKNWRERIEYEPLSKP</sequence>
<keyword evidence="3" id="KW-0732">Signal</keyword>
<dbReference type="EMBL" id="CP000020">
    <property type="protein sequence ID" value="AAW86220.1"/>
    <property type="molecule type" value="Genomic_DNA"/>
</dbReference>
<dbReference type="Gene3D" id="3.40.50.1820">
    <property type="entry name" value="alpha/beta hydrolase"/>
    <property type="match status" value="1"/>
</dbReference>
<feature type="domain" description="AB hydrolase-1" evidence="4">
    <location>
        <begin position="108"/>
        <end position="445"/>
    </location>
</feature>
<gene>
    <name evidence="5" type="ordered locus">VF_1725</name>
</gene>
<evidence type="ECO:0000313" key="5">
    <source>
        <dbReference type="EMBL" id="AAW86220.1"/>
    </source>
</evidence>
<dbReference type="RefSeq" id="WP_011262276.1">
    <property type="nucleotide sequence ID" value="NC_006840.2"/>
</dbReference>
<name>Q5E426_ALIF1</name>
<dbReference type="GeneID" id="54164422"/>
<evidence type="ECO:0000313" key="6">
    <source>
        <dbReference type="Proteomes" id="UP000000537"/>
    </source>
</evidence>
<evidence type="ECO:0000256" key="1">
    <source>
        <dbReference type="ARBA" id="ARBA00021843"/>
    </source>
</evidence>
<dbReference type="SUPFAM" id="SSF53474">
    <property type="entry name" value="alpha/beta-Hydrolases"/>
    <property type="match status" value="1"/>
</dbReference>
<feature type="region of interest" description="Disordered" evidence="2">
    <location>
        <begin position="32"/>
        <end position="51"/>
    </location>
</feature>
<protein>
    <recommendedName>
        <fullName evidence="1">Proline iminopeptidase</fullName>
    </recommendedName>
</protein>
<dbReference type="GO" id="GO:0005737">
    <property type="term" value="C:cytoplasm"/>
    <property type="evidence" value="ECO:0007669"/>
    <property type="project" value="InterPro"/>
</dbReference>
<evidence type="ECO:0000256" key="3">
    <source>
        <dbReference type="SAM" id="SignalP"/>
    </source>
</evidence>
<keyword evidence="5" id="KW-0378">Hydrolase</keyword>
<proteinExistence type="predicted"/>
<dbReference type="eggNOG" id="COG0596">
    <property type="taxonomic scope" value="Bacteria"/>
</dbReference>
<dbReference type="InterPro" id="IPR029058">
    <property type="entry name" value="AB_hydrolase_fold"/>
</dbReference>
<dbReference type="AlphaFoldDB" id="Q5E426"/>
<dbReference type="GO" id="GO:0004177">
    <property type="term" value="F:aminopeptidase activity"/>
    <property type="evidence" value="ECO:0007669"/>
    <property type="project" value="UniProtKB-KW"/>
</dbReference>
<reference evidence="5 6" key="2">
    <citation type="journal article" date="2008" name="BMC Genomics">
        <title>Comparative genomics-based investigation of resequencing targets in Vibrio fischeri: focus on point miscalls and artefactual expansions.</title>
        <authorList>
            <person name="Mandel M.J."/>
            <person name="Stabb E.V."/>
            <person name="Ruby E.G."/>
        </authorList>
    </citation>
    <scope>NUCLEOTIDE SEQUENCE [LARGE SCALE GENOMIC DNA]</scope>
    <source>
        <strain evidence="6">ATCC 700601 / ES114</strain>
    </source>
</reference>
<dbReference type="InterPro" id="IPR000073">
    <property type="entry name" value="AB_hydrolase_1"/>
</dbReference>
<dbReference type="InterPro" id="IPR005944">
    <property type="entry name" value="Pro_iminopeptidase"/>
</dbReference>
<dbReference type="PANTHER" id="PTHR43722:SF1">
    <property type="entry name" value="PROLINE IMINOPEPTIDASE"/>
    <property type="match status" value="1"/>
</dbReference>
<dbReference type="OrthoDB" id="4510475at2"/>
<keyword evidence="5" id="KW-0645">Protease</keyword>
<dbReference type="ESTHER" id="vibf1-q5e426">
    <property type="family name" value="AlphaBeta_hydrolase"/>
</dbReference>
<feature type="compositionally biased region" description="Polar residues" evidence="2">
    <location>
        <begin position="487"/>
        <end position="496"/>
    </location>
</feature>
<dbReference type="STRING" id="312309.VF_1725"/>
<dbReference type="PANTHER" id="PTHR43722">
    <property type="entry name" value="PROLINE IMINOPEPTIDASE"/>
    <property type="match status" value="1"/>
</dbReference>
<organism evidence="5 6">
    <name type="scientific">Aliivibrio fischeri (strain ATCC 700601 / ES114)</name>
    <name type="common">Vibrio fischeri</name>
    <dbReference type="NCBI Taxonomy" id="312309"/>
    <lineage>
        <taxon>Bacteria</taxon>
        <taxon>Pseudomonadati</taxon>
        <taxon>Pseudomonadota</taxon>
        <taxon>Gammaproteobacteria</taxon>
        <taxon>Vibrionales</taxon>
        <taxon>Vibrionaceae</taxon>
        <taxon>Aliivibrio</taxon>
    </lineage>
</organism>